<evidence type="ECO:0000256" key="1">
    <source>
        <dbReference type="SAM" id="MobiDB-lite"/>
    </source>
</evidence>
<evidence type="ECO:0000313" key="3">
    <source>
        <dbReference type="Proteomes" id="UP001283361"/>
    </source>
</evidence>
<sequence length="71" mass="7741">IRPKAAGDLIPVPPIGLGVYPHKLFVDRHPLHESAAPSEPVQQERPLVGSFSDRLSRGDADLSTTEVQCRD</sequence>
<proteinExistence type="predicted"/>
<keyword evidence="3" id="KW-1185">Reference proteome</keyword>
<feature type="non-terminal residue" evidence="2">
    <location>
        <position position="1"/>
    </location>
</feature>
<accession>A0AAE1A4Q9</accession>
<dbReference type="EMBL" id="JAWDGP010002625">
    <property type="protein sequence ID" value="KAK3781299.1"/>
    <property type="molecule type" value="Genomic_DNA"/>
</dbReference>
<protein>
    <submittedName>
        <fullName evidence="2">Uncharacterized protein</fullName>
    </submittedName>
</protein>
<feature type="compositionally biased region" description="Polar residues" evidence="1">
    <location>
        <begin position="62"/>
        <end position="71"/>
    </location>
</feature>
<evidence type="ECO:0000313" key="2">
    <source>
        <dbReference type="EMBL" id="KAK3781299.1"/>
    </source>
</evidence>
<dbReference type="Proteomes" id="UP001283361">
    <property type="component" value="Unassembled WGS sequence"/>
</dbReference>
<feature type="region of interest" description="Disordered" evidence="1">
    <location>
        <begin position="31"/>
        <end position="71"/>
    </location>
</feature>
<reference evidence="2" key="1">
    <citation type="journal article" date="2023" name="G3 (Bethesda)">
        <title>A reference genome for the long-term kleptoplast-retaining sea slug Elysia crispata morphotype clarki.</title>
        <authorList>
            <person name="Eastman K.E."/>
            <person name="Pendleton A.L."/>
            <person name="Shaikh M.A."/>
            <person name="Suttiyut T."/>
            <person name="Ogas R."/>
            <person name="Tomko P."/>
            <person name="Gavelis G."/>
            <person name="Widhalm J.R."/>
            <person name="Wisecaver J.H."/>
        </authorList>
    </citation>
    <scope>NUCLEOTIDE SEQUENCE</scope>
    <source>
        <strain evidence="2">ECLA1</strain>
    </source>
</reference>
<comment type="caution">
    <text evidence="2">The sequence shown here is derived from an EMBL/GenBank/DDBJ whole genome shotgun (WGS) entry which is preliminary data.</text>
</comment>
<gene>
    <name evidence="2" type="ORF">RRG08_053195</name>
</gene>
<organism evidence="2 3">
    <name type="scientific">Elysia crispata</name>
    <name type="common">lettuce slug</name>
    <dbReference type="NCBI Taxonomy" id="231223"/>
    <lineage>
        <taxon>Eukaryota</taxon>
        <taxon>Metazoa</taxon>
        <taxon>Spiralia</taxon>
        <taxon>Lophotrochozoa</taxon>
        <taxon>Mollusca</taxon>
        <taxon>Gastropoda</taxon>
        <taxon>Heterobranchia</taxon>
        <taxon>Euthyneura</taxon>
        <taxon>Panpulmonata</taxon>
        <taxon>Sacoglossa</taxon>
        <taxon>Placobranchoidea</taxon>
        <taxon>Plakobranchidae</taxon>
        <taxon>Elysia</taxon>
    </lineage>
</organism>
<dbReference type="AlphaFoldDB" id="A0AAE1A4Q9"/>
<name>A0AAE1A4Q9_9GAST</name>